<dbReference type="SUPFAM" id="SSF54909">
    <property type="entry name" value="Dimeric alpha+beta barrel"/>
    <property type="match status" value="1"/>
</dbReference>
<dbReference type="Pfam" id="PF03795">
    <property type="entry name" value="YCII"/>
    <property type="match status" value="1"/>
</dbReference>
<comment type="similarity">
    <text evidence="1">Belongs to the YciI family.</text>
</comment>
<dbReference type="RefSeq" id="WP_273439313.1">
    <property type="nucleotide sequence ID" value="NZ_PKUN01000014.1"/>
</dbReference>
<feature type="domain" description="YCII-related" evidence="2">
    <location>
        <begin position="1"/>
        <end position="88"/>
    </location>
</feature>
<organism evidence="3 4">
    <name type="scientific">Sedimenticola selenatireducens</name>
    <dbReference type="NCBI Taxonomy" id="191960"/>
    <lineage>
        <taxon>Bacteria</taxon>
        <taxon>Pseudomonadati</taxon>
        <taxon>Pseudomonadota</taxon>
        <taxon>Gammaproteobacteria</taxon>
        <taxon>Chromatiales</taxon>
        <taxon>Sedimenticolaceae</taxon>
        <taxon>Sedimenticola</taxon>
    </lineage>
</organism>
<proteinExistence type="inferred from homology"/>
<dbReference type="Proteomes" id="UP000235015">
    <property type="component" value="Unassembled WGS sequence"/>
</dbReference>
<evidence type="ECO:0000256" key="1">
    <source>
        <dbReference type="ARBA" id="ARBA00007689"/>
    </source>
</evidence>
<gene>
    <name evidence="3" type="ORF">C0630_10495</name>
</gene>
<dbReference type="InterPro" id="IPR005545">
    <property type="entry name" value="YCII"/>
</dbReference>
<dbReference type="InterPro" id="IPR051807">
    <property type="entry name" value="Sec-metab_biosynth-assoc"/>
</dbReference>
<comment type="caution">
    <text evidence="3">The sequence shown here is derived from an EMBL/GenBank/DDBJ whole genome shotgun (WGS) entry which is preliminary data.</text>
</comment>
<reference evidence="3 4" key="1">
    <citation type="submission" date="2017-11" db="EMBL/GenBank/DDBJ databases">
        <title>Genome-resolved metagenomics identifies genetic mobility, metabolic interactions, and unexpected diversity in perchlorate-reducing communities.</title>
        <authorList>
            <person name="Barnum T.P."/>
            <person name="Figueroa I.A."/>
            <person name="Carlstrom C.I."/>
            <person name="Lucas L.N."/>
            <person name="Engelbrektson A.L."/>
            <person name="Coates J.D."/>
        </authorList>
    </citation>
    <scope>NUCLEOTIDE SEQUENCE [LARGE SCALE GENOMIC DNA]</scope>
    <source>
        <strain evidence="3">BM301</strain>
    </source>
</reference>
<dbReference type="EMBL" id="PKUN01000014">
    <property type="protein sequence ID" value="PLX61582.1"/>
    <property type="molecule type" value="Genomic_DNA"/>
</dbReference>
<sequence length="98" mass="11405">MHYIVYCQDKPNHVEKRLANYDAHKAYLMGNPIKFLMSGPIVDEEDRETMLGSFFLVEADNISEVEDFNKNDPFYAAGIWESIHIKPFHKRVDNISAK</sequence>
<dbReference type="PANTHER" id="PTHR33606:SF3">
    <property type="entry name" value="PROTEIN YCII"/>
    <property type="match status" value="1"/>
</dbReference>
<evidence type="ECO:0000313" key="3">
    <source>
        <dbReference type="EMBL" id="PLX61582.1"/>
    </source>
</evidence>
<name>A0A2N6CWD9_9GAMM</name>
<accession>A0A2N6CWD9</accession>
<dbReference type="InterPro" id="IPR011008">
    <property type="entry name" value="Dimeric_a/b-barrel"/>
</dbReference>
<dbReference type="Gene3D" id="3.30.70.1060">
    <property type="entry name" value="Dimeric alpha+beta barrel"/>
    <property type="match status" value="1"/>
</dbReference>
<dbReference type="STRING" id="1111735.GCA_000428045_01744"/>
<dbReference type="AlphaFoldDB" id="A0A2N6CWD9"/>
<evidence type="ECO:0000313" key="4">
    <source>
        <dbReference type="Proteomes" id="UP000235015"/>
    </source>
</evidence>
<evidence type="ECO:0000259" key="2">
    <source>
        <dbReference type="Pfam" id="PF03795"/>
    </source>
</evidence>
<dbReference type="PANTHER" id="PTHR33606">
    <property type="entry name" value="PROTEIN YCII"/>
    <property type="match status" value="1"/>
</dbReference>
<protein>
    <recommendedName>
        <fullName evidence="2">YCII-related domain-containing protein</fullName>
    </recommendedName>
</protein>